<dbReference type="GO" id="GO:0008774">
    <property type="term" value="F:acetaldehyde dehydrogenase (acetylating) activity"/>
    <property type="evidence" value="ECO:0007669"/>
    <property type="project" value="UniProtKB-EC"/>
</dbReference>
<evidence type="ECO:0000259" key="2">
    <source>
        <dbReference type="Pfam" id="PF00465"/>
    </source>
</evidence>
<comment type="caution">
    <text evidence="4">The sequence shown here is derived from an EMBL/GenBank/DDBJ whole genome shotgun (WGS) entry which is preliminary data.</text>
</comment>
<dbReference type="EC" id="1.1.1.1" evidence="4"/>
<dbReference type="InterPro" id="IPR056798">
    <property type="entry name" value="ADH_Fe_C"/>
</dbReference>
<evidence type="ECO:0000313" key="5">
    <source>
        <dbReference type="Proteomes" id="UP000579281"/>
    </source>
</evidence>
<dbReference type="Pfam" id="PF25137">
    <property type="entry name" value="ADH_Fe_C"/>
    <property type="match status" value="1"/>
</dbReference>
<dbReference type="AlphaFoldDB" id="A0A841L3C0"/>
<keyword evidence="5" id="KW-1185">Reference proteome</keyword>
<dbReference type="Pfam" id="PF00465">
    <property type="entry name" value="Fe-ADH"/>
    <property type="match status" value="1"/>
</dbReference>
<dbReference type="Gene3D" id="1.20.1090.10">
    <property type="entry name" value="Dehydroquinate synthase-like - alpha domain"/>
    <property type="match status" value="1"/>
</dbReference>
<dbReference type="SUPFAM" id="SSF56796">
    <property type="entry name" value="Dehydroquinate synthase-like"/>
    <property type="match status" value="1"/>
</dbReference>
<dbReference type="FunFam" id="3.40.50.1970:FF:000003">
    <property type="entry name" value="Alcohol dehydrogenase, iron-containing"/>
    <property type="match status" value="1"/>
</dbReference>
<proteinExistence type="predicted"/>
<dbReference type="InterPro" id="IPR039697">
    <property type="entry name" value="Alcohol_dehydrogenase_Fe"/>
</dbReference>
<dbReference type="Gene3D" id="3.40.50.1970">
    <property type="match status" value="1"/>
</dbReference>
<accession>A0A841L3C0</accession>
<dbReference type="EC" id="1.2.1.10" evidence="4"/>
<evidence type="ECO:0000313" key="4">
    <source>
        <dbReference type="EMBL" id="MBB6217642.1"/>
    </source>
</evidence>
<name>A0A841L3C0_9FIRM</name>
<feature type="domain" description="Fe-containing alcohol dehydrogenase-like C-terminal" evidence="3">
    <location>
        <begin position="180"/>
        <end position="384"/>
    </location>
</feature>
<keyword evidence="1 4" id="KW-0560">Oxidoreductase</keyword>
<sequence length="390" mass="42518">MKRFLVRPEIYYGSNALGYLEGIEGKRAFIVTDAFMVKLGMVTKITDILEKKHIEYEVFSEVEPDPSLDTVKKGLNQIIYTKPDLLIAIGGGSSIDAAKAIMCFCIHLKEKFIDTHSIKKPWFVAIPTTSGTGSEVTSYAVVTDKVNNIKIPLNEALMIPDVAILDEELTKTVPPAVTGDTGMDVLTHALEAYVSLQACDYTDIYAEKAVQSVFGYLLRAFKNGGDMEARAKLHNGSCMAGIAFTNATLGINHSLAHAFGAKFKLPHGRSNAIFLPYVIKFNAGLENGMVKNPAVAEKYAAIAKQLNFPAATAPEGVRSLIEGIKVLNRVLGIPTAIKDMNISKYEFEGSIAEMTEGVMKDICTPGNPVQVTEKDIIRVFKEAYVGLENL</sequence>
<feature type="domain" description="Alcohol dehydrogenase iron-type/glycerol dehydrogenase GldA" evidence="2">
    <location>
        <begin position="9"/>
        <end position="166"/>
    </location>
</feature>
<evidence type="ECO:0000259" key="3">
    <source>
        <dbReference type="Pfam" id="PF25137"/>
    </source>
</evidence>
<dbReference type="PANTHER" id="PTHR11496">
    <property type="entry name" value="ALCOHOL DEHYDROGENASE"/>
    <property type="match status" value="1"/>
</dbReference>
<dbReference type="RefSeq" id="WP_184312137.1">
    <property type="nucleotide sequence ID" value="NZ_JACHEN010000026.1"/>
</dbReference>
<dbReference type="PANTHER" id="PTHR11496:SF83">
    <property type="entry name" value="HYDROXYACID-OXOACID TRANSHYDROGENASE, MITOCHONDRIAL"/>
    <property type="match status" value="1"/>
</dbReference>
<dbReference type="CDD" id="cd08180">
    <property type="entry name" value="PDD"/>
    <property type="match status" value="1"/>
</dbReference>
<dbReference type="GO" id="GO:0046872">
    <property type="term" value="F:metal ion binding"/>
    <property type="evidence" value="ECO:0007669"/>
    <property type="project" value="InterPro"/>
</dbReference>
<gene>
    <name evidence="4" type="ORF">HNQ80_003765</name>
</gene>
<dbReference type="InterPro" id="IPR001670">
    <property type="entry name" value="ADH_Fe/GldA"/>
</dbReference>
<evidence type="ECO:0000256" key="1">
    <source>
        <dbReference type="ARBA" id="ARBA00023002"/>
    </source>
</evidence>
<dbReference type="Proteomes" id="UP000579281">
    <property type="component" value="Unassembled WGS sequence"/>
</dbReference>
<dbReference type="FunFam" id="1.20.1090.10:FF:000001">
    <property type="entry name" value="Aldehyde-alcohol dehydrogenase"/>
    <property type="match status" value="1"/>
</dbReference>
<organism evidence="4 5">
    <name type="scientific">Anaerosolibacter carboniphilus</name>
    <dbReference type="NCBI Taxonomy" id="1417629"/>
    <lineage>
        <taxon>Bacteria</taxon>
        <taxon>Bacillati</taxon>
        <taxon>Bacillota</taxon>
        <taxon>Clostridia</taxon>
        <taxon>Peptostreptococcales</taxon>
        <taxon>Thermotaleaceae</taxon>
        <taxon>Anaerosolibacter</taxon>
    </lineage>
</organism>
<protein>
    <submittedName>
        <fullName evidence="4">Acetaldehyde dehydrogenase/alcohol dehydrogenase</fullName>
        <ecNumber evidence="4">1.1.1.1</ecNumber>
        <ecNumber evidence="4">1.2.1.10</ecNumber>
    </submittedName>
</protein>
<dbReference type="GO" id="GO:0004022">
    <property type="term" value="F:alcohol dehydrogenase (NAD+) activity"/>
    <property type="evidence" value="ECO:0007669"/>
    <property type="project" value="UniProtKB-EC"/>
</dbReference>
<reference evidence="4 5" key="1">
    <citation type="submission" date="2020-08" db="EMBL/GenBank/DDBJ databases">
        <title>Genomic Encyclopedia of Type Strains, Phase IV (KMG-IV): sequencing the most valuable type-strain genomes for metagenomic binning, comparative biology and taxonomic classification.</title>
        <authorList>
            <person name="Goeker M."/>
        </authorList>
    </citation>
    <scope>NUCLEOTIDE SEQUENCE [LARGE SCALE GENOMIC DNA]</scope>
    <source>
        <strain evidence="4 5">DSM 103526</strain>
    </source>
</reference>
<dbReference type="EMBL" id="JACHEN010000026">
    <property type="protein sequence ID" value="MBB6217642.1"/>
    <property type="molecule type" value="Genomic_DNA"/>
</dbReference>